<reference evidence="2" key="1">
    <citation type="submission" date="2018-03" db="EMBL/GenBank/DDBJ databases">
        <authorList>
            <person name="Batty M. E."/>
            <person name="Batty M E."/>
        </authorList>
    </citation>
    <scope>NUCLEOTIDE SEQUENCE [LARGE SCALE GENOMIC DNA]</scope>
</reference>
<dbReference type="AlphaFoldDB" id="A0A2U3R8P8"/>
<sequence>MKFDQIKELNDEKFRRLTRVRKGTFSKMVDILRKSDGLNKSKGVSKNKLNLDEQLLMALEYSTNVGNRYIICQYEKSIKKNR</sequence>
<gene>
    <name evidence="1" type="ORF">UT176_01565</name>
</gene>
<proteinExistence type="predicted"/>
<evidence type="ECO:0000313" key="1">
    <source>
        <dbReference type="EMBL" id="SPR09561.1"/>
    </source>
</evidence>
<evidence type="ECO:0000313" key="2">
    <source>
        <dbReference type="Proteomes" id="UP000244960"/>
    </source>
</evidence>
<dbReference type="EMBL" id="LS398547">
    <property type="protein sequence ID" value="SPR09561.1"/>
    <property type="molecule type" value="Genomic_DNA"/>
</dbReference>
<protein>
    <submittedName>
        <fullName evidence="1">DDE transposase family protein</fullName>
    </submittedName>
</protein>
<name>A0A2U3R8P8_ORITS</name>
<dbReference type="Proteomes" id="UP000244960">
    <property type="component" value="Chromosome I"/>
</dbReference>
<organism evidence="1 2">
    <name type="scientific">Orientia tsutsugamushi</name>
    <name type="common">Rickettsia tsutsugamushi</name>
    <dbReference type="NCBI Taxonomy" id="784"/>
    <lineage>
        <taxon>Bacteria</taxon>
        <taxon>Pseudomonadati</taxon>
        <taxon>Pseudomonadota</taxon>
        <taxon>Alphaproteobacteria</taxon>
        <taxon>Rickettsiales</taxon>
        <taxon>Rickettsiaceae</taxon>
        <taxon>Rickettsieae</taxon>
        <taxon>Orientia</taxon>
    </lineage>
</organism>
<accession>A0A2U3R8P8</accession>